<protein>
    <submittedName>
        <fullName evidence="2">Uncharacterized protein</fullName>
    </submittedName>
</protein>
<name>A0ABQ5BSN7_9ASTR</name>
<evidence type="ECO:0000313" key="2">
    <source>
        <dbReference type="EMBL" id="GJT15879.1"/>
    </source>
</evidence>
<reference evidence="2" key="1">
    <citation type="journal article" date="2022" name="Int. J. Mol. Sci.">
        <title>Draft Genome of Tanacetum Coccineum: Genomic Comparison of Closely Related Tanacetum-Family Plants.</title>
        <authorList>
            <person name="Yamashiro T."/>
            <person name="Shiraishi A."/>
            <person name="Nakayama K."/>
            <person name="Satake H."/>
        </authorList>
    </citation>
    <scope>NUCLEOTIDE SEQUENCE</scope>
</reference>
<accession>A0ABQ5BSN7</accession>
<keyword evidence="3" id="KW-1185">Reference proteome</keyword>
<evidence type="ECO:0000313" key="3">
    <source>
        <dbReference type="Proteomes" id="UP001151760"/>
    </source>
</evidence>
<sequence length="106" mass="12382">MDHVLRGLAFGVCFDLSILRIVVLRFAWTNAWALGFVEKGEEDGSRVMVEKVVHENRHYVSFEFEIQEWRRYYEVGFLEKFGGGFKQNIDDEGEEDKEDEEGDGEV</sequence>
<feature type="region of interest" description="Disordered" evidence="1">
    <location>
        <begin position="84"/>
        <end position="106"/>
    </location>
</feature>
<dbReference type="Proteomes" id="UP001151760">
    <property type="component" value="Unassembled WGS sequence"/>
</dbReference>
<comment type="caution">
    <text evidence="2">The sequence shown here is derived from an EMBL/GenBank/DDBJ whole genome shotgun (WGS) entry which is preliminary data.</text>
</comment>
<feature type="compositionally biased region" description="Acidic residues" evidence="1">
    <location>
        <begin position="90"/>
        <end position="106"/>
    </location>
</feature>
<evidence type="ECO:0000256" key="1">
    <source>
        <dbReference type="SAM" id="MobiDB-lite"/>
    </source>
</evidence>
<reference evidence="2" key="2">
    <citation type="submission" date="2022-01" db="EMBL/GenBank/DDBJ databases">
        <authorList>
            <person name="Yamashiro T."/>
            <person name="Shiraishi A."/>
            <person name="Satake H."/>
            <person name="Nakayama K."/>
        </authorList>
    </citation>
    <scope>NUCLEOTIDE SEQUENCE</scope>
</reference>
<proteinExistence type="predicted"/>
<dbReference type="EMBL" id="BQNB010013431">
    <property type="protein sequence ID" value="GJT15879.1"/>
    <property type="molecule type" value="Genomic_DNA"/>
</dbReference>
<organism evidence="2 3">
    <name type="scientific">Tanacetum coccineum</name>
    <dbReference type="NCBI Taxonomy" id="301880"/>
    <lineage>
        <taxon>Eukaryota</taxon>
        <taxon>Viridiplantae</taxon>
        <taxon>Streptophyta</taxon>
        <taxon>Embryophyta</taxon>
        <taxon>Tracheophyta</taxon>
        <taxon>Spermatophyta</taxon>
        <taxon>Magnoliopsida</taxon>
        <taxon>eudicotyledons</taxon>
        <taxon>Gunneridae</taxon>
        <taxon>Pentapetalae</taxon>
        <taxon>asterids</taxon>
        <taxon>campanulids</taxon>
        <taxon>Asterales</taxon>
        <taxon>Asteraceae</taxon>
        <taxon>Asteroideae</taxon>
        <taxon>Anthemideae</taxon>
        <taxon>Anthemidinae</taxon>
        <taxon>Tanacetum</taxon>
    </lineage>
</organism>
<gene>
    <name evidence="2" type="ORF">Tco_0874585</name>
</gene>